<reference evidence="7 8" key="1">
    <citation type="submission" date="2018-12" db="EMBL/GenBank/DDBJ databases">
        <title>Corynebacterium sanguinis sp. nov., a clinically-associated and environmental corynebacterium.</title>
        <authorList>
            <person name="Gonzales-Siles L."/>
            <person name="Jaen-Luchoro D."/>
            <person name="Cardew S."/>
            <person name="Inganas E."/>
            <person name="Ohlen M."/>
            <person name="Jensie-Markopolous S."/>
            <person name="Pinyeiro-Iglesias B."/>
            <person name="Molin K."/>
            <person name="Skovbjerg S."/>
            <person name="Svensson-Stadler L."/>
            <person name="Funke G."/>
            <person name="Moore E.R.B."/>
        </authorList>
    </citation>
    <scope>NUCLEOTIDE SEQUENCE [LARGE SCALE GENOMIC DNA]</scope>
    <source>
        <strain evidence="7 8">58734</strain>
    </source>
</reference>
<keyword evidence="4 7" id="KW-0067">ATP-binding</keyword>
<gene>
    <name evidence="7" type="ORF">EKI59_08425</name>
    <name evidence="6" type="ORF">H0H28_06525</name>
</gene>
<dbReference type="EMBL" id="RXIR01000018">
    <property type="protein sequence ID" value="TVS27636.1"/>
    <property type="molecule type" value="Genomic_DNA"/>
</dbReference>
<comment type="caution">
    <text evidence="7">The sequence shown here is derived from an EMBL/GenBank/DDBJ whole genome shotgun (WGS) entry which is preliminary data.</text>
</comment>
<evidence type="ECO:0000313" key="7">
    <source>
        <dbReference type="EMBL" id="TVS27636.1"/>
    </source>
</evidence>
<dbReference type="EMBL" id="JACEOR010000243">
    <property type="protein sequence ID" value="MBA4504985.1"/>
    <property type="molecule type" value="Genomic_DNA"/>
</dbReference>
<dbReference type="InterPro" id="IPR003593">
    <property type="entry name" value="AAA+_ATPase"/>
</dbReference>
<proteinExistence type="inferred from homology"/>
<dbReference type="AlphaFoldDB" id="A0A6C1TVR9"/>
<dbReference type="Proteomes" id="UP000580709">
    <property type="component" value="Unassembled WGS sequence"/>
</dbReference>
<evidence type="ECO:0000256" key="1">
    <source>
        <dbReference type="ARBA" id="ARBA00005417"/>
    </source>
</evidence>
<comment type="similarity">
    <text evidence="1">Belongs to the ABC transporter superfamily.</text>
</comment>
<dbReference type="SUPFAM" id="SSF52540">
    <property type="entry name" value="P-loop containing nucleoside triphosphate hydrolases"/>
    <property type="match status" value="1"/>
</dbReference>
<evidence type="ECO:0000259" key="5">
    <source>
        <dbReference type="PROSITE" id="PS50893"/>
    </source>
</evidence>
<protein>
    <submittedName>
        <fullName evidence="7">ABC transporter ATP-binding protein</fullName>
    </submittedName>
</protein>
<dbReference type="SMART" id="SM00382">
    <property type="entry name" value="AAA"/>
    <property type="match status" value="1"/>
</dbReference>
<accession>A0A6C1TVR9</accession>
<evidence type="ECO:0000256" key="4">
    <source>
        <dbReference type="ARBA" id="ARBA00022840"/>
    </source>
</evidence>
<feature type="domain" description="ABC transporter" evidence="5">
    <location>
        <begin position="2"/>
        <end position="227"/>
    </location>
</feature>
<evidence type="ECO:0000256" key="3">
    <source>
        <dbReference type="ARBA" id="ARBA00022741"/>
    </source>
</evidence>
<dbReference type="Gene3D" id="3.40.50.300">
    <property type="entry name" value="P-loop containing nucleotide triphosphate hydrolases"/>
    <property type="match status" value="1"/>
</dbReference>
<evidence type="ECO:0000256" key="2">
    <source>
        <dbReference type="ARBA" id="ARBA00022448"/>
    </source>
</evidence>
<dbReference type="GeneID" id="74901768"/>
<name>A0A6C1TVR9_9CORY</name>
<sequence>MIDVHNLTKHYGPVRAVDDLTFTVKPGVVTGFLGPNGAGKSTTMRMILGLDSPTSGTALIDGSPYASLKQPARRVGALLDAKGVHPNRSARASLLWQAQASGIPDARVDEVMSLVGLSDVASKRAGGFSLGMGQRLGIASALLGDPEYLILDEPVNGLDPEGIRWVRGLLRALADEGRTILVSSHLLAEMAQTADHLIVIGRGKLVADTSVHDFIKGNSAVTTVVRPVDPAAMETALAAAGVSFERVVDAEGRPTIAVADHTCDEIGAVAFRAGVQLAELSERRASLEDAYIRSTEGHIQYQAQSQDTSGGKHRA</sequence>
<dbReference type="InterPro" id="IPR003439">
    <property type="entry name" value="ABC_transporter-like_ATP-bd"/>
</dbReference>
<dbReference type="OrthoDB" id="9804819at2"/>
<dbReference type="GO" id="GO:0016887">
    <property type="term" value="F:ATP hydrolysis activity"/>
    <property type="evidence" value="ECO:0007669"/>
    <property type="project" value="InterPro"/>
</dbReference>
<dbReference type="CDD" id="cd03268">
    <property type="entry name" value="ABC_BcrA_bacitracin_resist"/>
    <property type="match status" value="1"/>
</dbReference>
<keyword evidence="9" id="KW-1185">Reference proteome</keyword>
<keyword evidence="3" id="KW-0547">Nucleotide-binding</keyword>
<evidence type="ECO:0000313" key="6">
    <source>
        <dbReference type="EMBL" id="MBA4504985.1"/>
    </source>
</evidence>
<dbReference type="RefSeq" id="WP_144317800.1">
    <property type="nucleotide sequence ID" value="NZ_CP038157.1"/>
</dbReference>
<dbReference type="GO" id="GO:0005524">
    <property type="term" value="F:ATP binding"/>
    <property type="evidence" value="ECO:0007669"/>
    <property type="project" value="UniProtKB-KW"/>
</dbReference>
<keyword evidence="2" id="KW-0813">Transport</keyword>
<dbReference type="Pfam" id="PF00005">
    <property type="entry name" value="ABC_tran"/>
    <property type="match status" value="1"/>
</dbReference>
<evidence type="ECO:0000313" key="9">
    <source>
        <dbReference type="Proteomes" id="UP000580709"/>
    </source>
</evidence>
<dbReference type="Proteomes" id="UP000336646">
    <property type="component" value="Unassembled WGS sequence"/>
</dbReference>
<evidence type="ECO:0000313" key="8">
    <source>
        <dbReference type="Proteomes" id="UP000336646"/>
    </source>
</evidence>
<dbReference type="PANTHER" id="PTHR43335:SF4">
    <property type="entry name" value="ABC TRANSPORTER, ATP-BINDING PROTEIN"/>
    <property type="match status" value="1"/>
</dbReference>
<reference evidence="6 9" key="2">
    <citation type="submission" date="2020-07" db="EMBL/GenBank/DDBJ databases">
        <authorList>
            <person name="Khare M."/>
        </authorList>
    </citation>
    <scope>NUCLEOTIDE SEQUENCE [LARGE SCALE GENOMIC DNA]</scope>
    <source>
        <strain evidence="6 9">P8776</strain>
    </source>
</reference>
<organism evidence="7 8">
    <name type="scientific">Corynebacterium sanguinis</name>
    <dbReference type="NCBI Taxonomy" id="2594913"/>
    <lineage>
        <taxon>Bacteria</taxon>
        <taxon>Bacillati</taxon>
        <taxon>Actinomycetota</taxon>
        <taxon>Actinomycetes</taxon>
        <taxon>Mycobacteriales</taxon>
        <taxon>Corynebacteriaceae</taxon>
        <taxon>Corynebacterium</taxon>
    </lineage>
</organism>
<dbReference type="InterPro" id="IPR027417">
    <property type="entry name" value="P-loop_NTPase"/>
</dbReference>
<dbReference type="PANTHER" id="PTHR43335">
    <property type="entry name" value="ABC TRANSPORTER, ATP-BINDING PROTEIN"/>
    <property type="match status" value="1"/>
</dbReference>
<dbReference type="PROSITE" id="PS50893">
    <property type="entry name" value="ABC_TRANSPORTER_2"/>
    <property type="match status" value="1"/>
</dbReference>